<comment type="pathway">
    <text evidence="3 18">Phospholipid metabolism; CDP-diacylglycerol biosynthesis; CDP-diacylglycerol from sn-glycerol 3-phosphate: step 3/3.</text>
</comment>
<evidence type="ECO:0000256" key="10">
    <source>
        <dbReference type="ARBA" id="ARBA00022679"/>
    </source>
</evidence>
<evidence type="ECO:0000256" key="17">
    <source>
        <dbReference type="ARBA" id="ARBA00023264"/>
    </source>
</evidence>
<feature type="transmembrane region" description="Helical" evidence="19">
    <location>
        <begin position="60"/>
        <end position="78"/>
    </location>
</feature>
<evidence type="ECO:0000256" key="8">
    <source>
        <dbReference type="ARBA" id="ARBA00022475"/>
    </source>
</evidence>
<sequence length="272" mass="27773">MIPVVIGPDLKQRTLSAIVLAPVVLATTVFGGLPFLLLWTLAGTGVLLEWCGVARLSPRVPYLAIGFVVIAACAGLKAVGLPESVPLVLLVGLAVCALLVRPRLWAALGLVCAAACAFPVVVLRGDDQVGLLSVFFLFAVVWGTDIGAYFTGRIVGGPKLWPRLSPNKTWSGAIGGAVFGTLAGTGVALAGGLLFSPVLFLIGLLLSVISQSGDLAESAFKRAFGVKDAGWLIPGHGGILDRLDGFAAAALAALVIAVLHGGPTPAAGLLLW</sequence>
<evidence type="ECO:0000256" key="9">
    <source>
        <dbReference type="ARBA" id="ARBA00022516"/>
    </source>
</evidence>
<evidence type="ECO:0000256" key="18">
    <source>
        <dbReference type="RuleBase" id="RU003938"/>
    </source>
</evidence>
<keyword evidence="12 18" id="KW-0548">Nucleotidyltransferase</keyword>
<dbReference type="Proteomes" id="UP000000270">
    <property type="component" value="Chromosome"/>
</dbReference>
<evidence type="ECO:0000256" key="15">
    <source>
        <dbReference type="ARBA" id="ARBA00023136"/>
    </source>
</evidence>
<keyword evidence="21" id="KW-1185">Reference proteome</keyword>
<proteinExistence type="inferred from homology"/>
<dbReference type="KEGG" id="azc:AZC_1698"/>
<dbReference type="PANTHER" id="PTHR46382">
    <property type="entry name" value="PHOSPHATIDATE CYTIDYLYLTRANSFERASE"/>
    <property type="match status" value="1"/>
</dbReference>
<dbReference type="PROSITE" id="PS01315">
    <property type="entry name" value="CDS"/>
    <property type="match status" value="1"/>
</dbReference>
<keyword evidence="17" id="KW-1208">Phospholipid metabolism</keyword>
<comment type="catalytic activity">
    <reaction evidence="1 18">
        <text>a 1,2-diacyl-sn-glycero-3-phosphate + CTP + H(+) = a CDP-1,2-diacyl-sn-glycerol + diphosphate</text>
        <dbReference type="Rhea" id="RHEA:16229"/>
        <dbReference type="ChEBI" id="CHEBI:15378"/>
        <dbReference type="ChEBI" id="CHEBI:33019"/>
        <dbReference type="ChEBI" id="CHEBI:37563"/>
        <dbReference type="ChEBI" id="CHEBI:58332"/>
        <dbReference type="ChEBI" id="CHEBI:58608"/>
        <dbReference type="EC" id="2.7.7.41"/>
    </reaction>
</comment>
<dbReference type="InterPro" id="IPR000374">
    <property type="entry name" value="PC_trans"/>
</dbReference>
<dbReference type="eggNOG" id="COG0575">
    <property type="taxonomic scope" value="Bacteria"/>
</dbReference>
<dbReference type="UniPathway" id="UPA00557">
    <property type="reaction ID" value="UER00614"/>
</dbReference>
<gene>
    <name evidence="20" type="ordered locus">AZC_1698</name>
</gene>
<keyword evidence="16" id="KW-0594">Phospholipid biosynthesis</keyword>
<dbReference type="PANTHER" id="PTHR46382:SF1">
    <property type="entry name" value="PHOSPHATIDATE CYTIDYLYLTRANSFERASE"/>
    <property type="match status" value="1"/>
</dbReference>
<keyword evidence="9" id="KW-0444">Lipid biosynthesis</keyword>
<name>A8I474_AZOC5</name>
<feature type="transmembrane region" description="Helical" evidence="19">
    <location>
        <begin position="105"/>
        <end position="123"/>
    </location>
</feature>
<keyword evidence="11 18" id="KW-0812">Transmembrane</keyword>
<dbReference type="GO" id="GO:0005886">
    <property type="term" value="C:plasma membrane"/>
    <property type="evidence" value="ECO:0007669"/>
    <property type="project" value="UniProtKB-SubCell"/>
</dbReference>
<feature type="transmembrane region" description="Helical" evidence="19">
    <location>
        <begin position="173"/>
        <end position="206"/>
    </location>
</feature>
<evidence type="ECO:0000256" key="14">
    <source>
        <dbReference type="ARBA" id="ARBA00023098"/>
    </source>
</evidence>
<protein>
    <recommendedName>
        <fullName evidence="7 18">Phosphatidate cytidylyltransferase</fullName>
        <ecNumber evidence="6 18">2.7.7.41</ecNumber>
    </recommendedName>
</protein>
<evidence type="ECO:0000256" key="2">
    <source>
        <dbReference type="ARBA" id="ARBA00004651"/>
    </source>
</evidence>
<evidence type="ECO:0000256" key="16">
    <source>
        <dbReference type="ARBA" id="ARBA00023209"/>
    </source>
</evidence>
<evidence type="ECO:0000256" key="3">
    <source>
        <dbReference type="ARBA" id="ARBA00005119"/>
    </source>
</evidence>
<reference evidence="20 21" key="3">
    <citation type="journal article" date="2008" name="BMC Genomics">
        <title>The genome of the versatile nitrogen fixer Azorhizobium caulinodans ORS571.</title>
        <authorList>
            <person name="Lee KB."/>
            <person name="Backer P.D."/>
            <person name="Aono T."/>
            <person name="Liu CT."/>
            <person name="Suzuki S."/>
            <person name="Suzuki T."/>
            <person name="Kaneko T."/>
            <person name="Yamada M."/>
            <person name="Tabata S."/>
            <person name="Kupfer D.M."/>
            <person name="Najar F.Z."/>
            <person name="Wiley G.B."/>
            <person name="Roe B."/>
            <person name="Binnewies T.T."/>
            <person name="Ussery D.W."/>
            <person name="D'Haeze W."/>
            <person name="Herder J.D."/>
            <person name="Gevers D."/>
            <person name="Vereecke D."/>
            <person name="Holsters M."/>
            <person name="Oyaizu H."/>
        </authorList>
    </citation>
    <scope>NUCLEOTIDE SEQUENCE [LARGE SCALE GENOMIC DNA]</scope>
    <source>
        <strain evidence="21">ATCC 43989 / DSM 5975 / JCM 20966 / LMG 6465 / NBRC 14845 / NCIMB 13405 / ORS 571</strain>
    </source>
</reference>
<comment type="subcellular location">
    <subcellularLocation>
        <location evidence="2">Cell membrane</location>
        <topology evidence="2">Multi-pass membrane protein</topology>
    </subcellularLocation>
</comment>
<evidence type="ECO:0000256" key="12">
    <source>
        <dbReference type="ARBA" id="ARBA00022695"/>
    </source>
</evidence>
<dbReference type="EMBL" id="AP009384">
    <property type="protein sequence ID" value="BAF87696.1"/>
    <property type="molecule type" value="Genomic_DNA"/>
</dbReference>
<evidence type="ECO:0000313" key="21">
    <source>
        <dbReference type="Proteomes" id="UP000000270"/>
    </source>
</evidence>
<feature type="transmembrane region" description="Helical" evidence="19">
    <location>
        <begin position="20"/>
        <end position="48"/>
    </location>
</feature>
<keyword evidence="8" id="KW-1003">Cell membrane</keyword>
<reference evidence="20 21" key="1">
    <citation type="journal article" date="2007" name="Appl. Environ. Microbiol.">
        <title>Rhizobial factors required for stem nodule maturation and maintenance in Sesbania rostrata-Azorhizobium caulinodans ORS571 symbiosis.</title>
        <authorList>
            <person name="Suzuki S."/>
            <person name="Aono T."/>
            <person name="Lee KB."/>
            <person name="Suzuki T."/>
            <person name="Liu CT."/>
            <person name="Miwa H."/>
            <person name="Wakao S."/>
            <person name="Iki T."/>
            <person name="Oyaizu H."/>
        </authorList>
    </citation>
    <scope>NUCLEOTIDE SEQUENCE [LARGE SCALE GENOMIC DNA]</scope>
    <source>
        <strain evidence="21">ATCC 43989 / DSM 5975 / JCM 20966 / LMG 6465 / NBRC 14845 / NCIMB 13405 / ORS 571</strain>
    </source>
</reference>
<dbReference type="GO" id="GO:0004605">
    <property type="term" value="F:phosphatidate cytidylyltransferase activity"/>
    <property type="evidence" value="ECO:0007669"/>
    <property type="project" value="UniProtKB-EC"/>
</dbReference>
<reference evidence="20 21" key="6">
    <citation type="journal article" date="2011" name="Appl. Environ. Microbiol.">
        <title>Involvement of the azorhizobial chromosome partition gene (parA) in the onset of bacteroid differentiation during Sesbania rostrata stem nodule development.</title>
        <authorList>
            <person name="Liu CT."/>
            <person name="Lee KB."/>
            <person name="Wang YS."/>
            <person name="Peng MH."/>
            <person name="Lee KT."/>
            <person name="Suzuki S."/>
            <person name="Suzuki T."/>
            <person name="Oyaizu H."/>
        </authorList>
    </citation>
    <scope>NUCLEOTIDE SEQUENCE [LARGE SCALE GENOMIC DNA]</scope>
    <source>
        <strain evidence="21">ATCC 43989 / DSM 5975 / JCM 20966 / LMG 6465 / NBRC 14845 / NCIMB 13405 / ORS 571</strain>
    </source>
</reference>
<accession>A8I474</accession>
<comment type="similarity">
    <text evidence="5 18">Belongs to the CDS family.</text>
</comment>
<evidence type="ECO:0000256" key="5">
    <source>
        <dbReference type="ARBA" id="ARBA00010185"/>
    </source>
</evidence>
<evidence type="ECO:0000256" key="1">
    <source>
        <dbReference type="ARBA" id="ARBA00001698"/>
    </source>
</evidence>
<keyword evidence="15 19" id="KW-0472">Membrane</keyword>
<evidence type="ECO:0000313" key="20">
    <source>
        <dbReference type="EMBL" id="BAF87696.1"/>
    </source>
</evidence>
<evidence type="ECO:0000256" key="7">
    <source>
        <dbReference type="ARBA" id="ARBA00019373"/>
    </source>
</evidence>
<feature type="transmembrane region" description="Helical" evidence="19">
    <location>
        <begin position="129"/>
        <end position="152"/>
    </location>
</feature>
<evidence type="ECO:0000256" key="13">
    <source>
        <dbReference type="ARBA" id="ARBA00022989"/>
    </source>
</evidence>
<reference evidence="20 21" key="5">
    <citation type="journal article" date="2010" name="Appl. Environ. Microbiol.">
        <title>phrR-like gene praR of Azorhizobium caulinodans ORS571 is essential for symbiosis with Sesbania rostrata and is involved in expression of reb genes.</title>
        <authorList>
            <person name="Akiba N."/>
            <person name="Aono T."/>
            <person name="Toyazaki H."/>
            <person name="Sato S."/>
            <person name="Oyaizu H."/>
        </authorList>
    </citation>
    <scope>NUCLEOTIDE SEQUENCE [LARGE SCALE GENOMIC DNA]</scope>
    <source>
        <strain evidence="21">ATCC 43989 / DSM 5975 / JCM 20966 / LMG 6465 / NBRC 14845 / NCIMB 13405 / ORS 571</strain>
    </source>
</reference>
<keyword evidence="14" id="KW-0443">Lipid metabolism</keyword>
<evidence type="ECO:0000256" key="6">
    <source>
        <dbReference type="ARBA" id="ARBA00012487"/>
    </source>
</evidence>
<dbReference type="AlphaFoldDB" id="A8I474"/>
<evidence type="ECO:0000256" key="19">
    <source>
        <dbReference type="SAM" id="Phobius"/>
    </source>
</evidence>
<keyword evidence="10 18" id="KW-0808">Transferase</keyword>
<comment type="pathway">
    <text evidence="4">Lipid metabolism.</text>
</comment>
<reference evidence="20 21" key="4">
    <citation type="journal article" date="2009" name="Appl. Environ. Microbiol.">
        <title>Comparative genome-wide transcriptional profiling of Azorhizobium caulinodans ORS571 grown under free-living and symbiotic conditions.</title>
        <authorList>
            <person name="Tsukada S."/>
            <person name="Aono T."/>
            <person name="Akiba N."/>
            <person name="Lee KB."/>
            <person name="Liu CT."/>
            <person name="Toyazaki H."/>
            <person name="Oyaizu H."/>
        </authorList>
    </citation>
    <scope>NUCLEOTIDE SEQUENCE [LARGE SCALE GENOMIC DNA]</scope>
    <source>
        <strain evidence="21">ATCC 43989 / DSM 5975 / JCM 20966 / LMG 6465 / NBRC 14845 / NCIMB 13405 / ORS 571</strain>
    </source>
</reference>
<dbReference type="HOGENOM" id="CLU_037294_1_1_5"/>
<dbReference type="Pfam" id="PF01148">
    <property type="entry name" value="CTP_transf_1"/>
    <property type="match status" value="1"/>
</dbReference>
<dbReference type="STRING" id="438753.AZC_1698"/>
<reference evidence="21" key="2">
    <citation type="submission" date="2007-04" db="EMBL/GenBank/DDBJ databases">
        <title>Complete genome sequence of the nitrogen-fixing bacterium Azorhizobium caulinodans ORS571.</title>
        <authorList>
            <person name="Lee K.B."/>
            <person name="Backer P.D."/>
            <person name="Aono T."/>
            <person name="Liu C.T."/>
            <person name="Suzuki S."/>
            <person name="Suzuki T."/>
            <person name="Kaneko T."/>
            <person name="Yamada M."/>
            <person name="Tabata S."/>
            <person name="Kupfer D.M."/>
            <person name="Najar F.Z."/>
            <person name="Wiley G.B."/>
            <person name="Roe B."/>
            <person name="Binnewies T."/>
            <person name="Ussery D."/>
            <person name="Vereecke D."/>
            <person name="Gevers D."/>
            <person name="Holsters M."/>
            <person name="Oyaizu H."/>
        </authorList>
    </citation>
    <scope>NUCLEOTIDE SEQUENCE [LARGE SCALE GENOMIC DNA]</scope>
    <source>
        <strain evidence="21">ATCC 43989 / DSM 5975 / JCM 20966 / LMG 6465 / NBRC 14845 / NCIMB 13405 / ORS 571</strain>
    </source>
</reference>
<feature type="transmembrane region" description="Helical" evidence="19">
    <location>
        <begin position="246"/>
        <end position="271"/>
    </location>
</feature>
<dbReference type="EC" id="2.7.7.41" evidence="6 18"/>
<keyword evidence="13 19" id="KW-1133">Transmembrane helix</keyword>
<organism evidence="20 21">
    <name type="scientific">Azorhizobium caulinodans (strain ATCC 43989 / DSM 5975 / JCM 20966 / LMG 6465 / NBRC 14845 / NCIMB 13405 / ORS 571)</name>
    <dbReference type="NCBI Taxonomy" id="438753"/>
    <lineage>
        <taxon>Bacteria</taxon>
        <taxon>Pseudomonadati</taxon>
        <taxon>Pseudomonadota</taxon>
        <taxon>Alphaproteobacteria</taxon>
        <taxon>Hyphomicrobiales</taxon>
        <taxon>Xanthobacteraceae</taxon>
        <taxon>Azorhizobium</taxon>
    </lineage>
</organism>
<evidence type="ECO:0000256" key="4">
    <source>
        <dbReference type="ARBA" id="ARBA00005189"/>
    </source>
</evidence>
<dbReference type="GO" id="GO:0016024">
    <property type="term" value="P:CDP-diacylglycerol biosynthetic process"/>
    <property type="evidence" value="ECO:0007669"/>
    <property type="project" value="UniProtKB-UniPathway"/>
</dbReference>
<evidence type="ECO:0000256" key="11">
    <source>
        <dbReference type="ARBA" id="ARBA00022692"/>
    </source>
</evidence>